<protein>
    <submittedName>
        <fullName evidence="1">Flagellar biosynthesis regulator FlaF</fullName>
    </submittedName>
</protein>
<organism evidence="1 2">
    <name type="scientific">Pseudogemmobacter faecipullorum</name>
    <dbReference type="NCBI Taxonomy" id="2755041"/>
    <lineage>
        <taxon>Bacteria</taxon>
        <taxon>Pseudomonadati</taxon>
        <taxon>Pseudomonadota</taxon>
        <taxon>Alphaproteobacteria</taxon>
        <taxon>Rhodobacterales</taxon>
        <taxon>Paracoccaceae</taxon>
        <taxon>Pseudogemmobacter</taxon>
    </lineage>
</organism>
<reference evidence="1 2" key="1">
    <citation type="submission" date="2020-07" db="EMBL/GenBank/DDBJ databases">
        <title>Pseudogemmobacter sp. nov., isolated from poultry manure in Taiwan.</title>
        <authorList>
            <person name="Lin S.-Y."/>
            <person name="Tang Y.-S."/>
            <person name="Young C.-C."/>
        </authorList>
    </citation>
    <scope>NUCLEOTIDE SEQUENCE [LARGE SCALE GENOMIC DNA]</scope>
    <source>
        <strain evidence="1 2">CC-YST710</strain>
    </source>
</reference>
<name>A0ABS8CL45_9RHOB</name>
<gene>
    <name evidence="1" type="primary">flaF</name>
    <name evidence="1" type="ORF">H0485_06135</name>
</gene>
<proteinExistence type="predicted"/>
<comment type="caution">
    <text evidence="1">The sequence shown here is derived from an EMBL/GenBank/DDBJ whole genome shotgun (WGS) entry which is preliminary data.</text>
</comment>
<keyword evidence="1" id="KW-0969">Cilium</keyword>
<accession>A0ABS8CL45</accession>
<sequence>MSQQPLLAYNQTATPLRTPRAAEYEVIARVTSRLAQAHQQRNENRPELLAALFRNERLWSTLASDVAEPGNSLPVLLRARLFYLYRFTVEHSQRIRAGNGEAGVLIDINRAVMTGLRGQGSDR</sequence>
<dbReference type="RefSeq" id="WP_226934486.1">
    <property type="nucleotide sequence ID" value="NZ_JACDXX010000004.1"/>
</dbReference>
<evidence type="ECO:0000313" key="2">
    <source>
        <dbReference type="Proteomes" id="UP001198571"/>
    </source>
</evidence>
<dbReference type="Proteomes" id="UP001198571">
    <property type="component" value="Unassembled WGS sequence"/>
</dbReference>
<evidence type="ECO:0000313" key="1">
    <source>
        <dbReference type="EMBL" id="MCB5409580.1"/>
    </source>
</evidence>
<keyword evidence="1" id="KW-0966">Cell projection</keyword>
<dbReference type="EMBL" id="JACDXX010000004">
    <property type="protein sequence ID" value="MCB5409580.1"/>
    <property type="molecule type" value="Genomic_DNA"/>
</dbReference>
<keyword evidence="2" id="KW-1185">Reference proteome</keyword>
<dbReference type="Pfam" id="PF07309">
    <property type="entry name" value="FlaF"/>
    <property type="match status" value="1"/>
</dbReference>
<dbReference type="NCBIfam" id="NF009435">
    <property type="entry name" value="PRK12794.1"/>
    <property type="match status" value="1"/>
</dbReference>
<keyword evidence="1" id="KW-0282">Flagellum</keyword>
<dbReference type="InterPro" id="IPR010845">
    <property type="entry name" value="FlaF"/>
</dbReference>